<name>A0A9P0L4P8_ACAOB</name>
<dbReference type="PANTHER" id="PTHR15999">
    <property type="entry name" value="ZINC FINGER CW-TYPE PWWP DOMAIN PROTEIN 1"/>
    <property type="match status" value="1"/>
</dbReference>
<comment type="caution">
    <text evidence="4">The sequence shown here is derived from an EMBL/GenBank/DDBJ whole genome shotgun (WGS) entry which is preliminary data.</text>
</comment>
<dbReference type="OrthoDB" id="757982at2759"/>
<evidence type="ECO:0000256" key="2">
    <source>
        <dbReference type="SAM" id="MobiDB-lite"/>
    </source>
</evidence>
<dbReference type="CDD" id="cd20145">
    <property type="entry name" value="PWWP_ZCWPW1"/>
    <property type="match status" value="1"/>
</dbReference>
<dbReference type="InterPro" id="IPR042778">
    <property type="entry name" value="ZCWPW1/ZCWPW2"/>
</dbReference>
<dbReference type="Proteomes" id="UP001152888">
    <property type="component" value="Unassembled WGS sequence"/>
</dbReference>
<protein>
    <recommendedName>
        <fullName evidence="3">PWWP domain-containing protein</fullName>
    </recommendedName>
</protein>
<dbReference type="Gene3D" id="2.30.30.140">
    <property type="match status" value="1"/>
</dbReference>
<organism evidence="4 5">
    <name type="scientific">Acanthoscelides obtectus</name>
    <name type="common">Bean weevil</name>
    <name type="synonym">Bruchus obtectus</name>
    <dbReference type="NCBI Taxonomy" id="200917"/>
    <lineage>
        <taxon>Eukaryota</taxon>
        <taxon>Metazoa</taxon>
        <taxon>Ecdysozoa</taxon>
        <taxon>Arthropoda</taxon>
        <taxon>Hexapoda</taxon>
        <taxon>Insecta</taxon>
        <taxon>Pterygota</taxon>
        <taxon>Neoptera</taxon>
        <taxon>Endopterygota</taxon>
        <taxon>Coleoptera</taxon>
        <taxon>Polyphaga</taxon>
        <taxon>Cucujiformia</taxon>
        <taxon>Chrysomeloidea</taxon>
        <taxon>Chrysomelidae</taxon>
        <taxon>Bruchinae</taxon>
        <taxon>Bruchini</taxon>
        <taxon>Acanthoscelides</taxon>
    </lineage>
</organism>
<feature type="compositionally biased region" description="Basic and acidic residues" evidence="2">
    <location>
        <begin position="205"/>
        <end position="214"/>
    </location>
</feature>
<gene>
    <name evidence="4" type="ORF">ACAOBT_LOCUS17916</name>
</gene>
<sequence length="480" mass="55355">MPILSRKTARKPFKPPIQAKENIEKILGIESQKDKTAEIDNALNDSTVSSTSTDISNRLNEPAIKKLYMDFTVNLSKKILCSTPIPSSQGVKEEADLANMSFKDHMMNVISNSQPEPIVIAISDDELNKEDCETSLSQNIFNQDDLDFMKNFKKTKNVKNIFSSDEMGKRDDKIPAKSKKVEKKSIRKVCAGMPLEEITQNAQLKGDKAAEKPKKQGKPRVRKQKLSKANKNEVAMDEDLRKLISSEESDVLSASKETEQEVVCENSLYDIGTVVWAKIDGYPWWPAMVDEDPDFDTHIWVEEHVKEPTWYHVTFFDTAQVTRAWVRPNRIRDYKNPIVTMEKLCPRMRSARLKGSLKQAENALEMSWSSRLAKYRFTVRYSKGVGDLERERKDKQKLDELKEKKRQERKERYLQKLKSKVTKTNREHNAIKKKKNNDLELYPTDVEEELEEFVSKMDIDMLSKGIMNGSFDMLEGTNQL</sequence>
<reference evidence="4" key="1">
    <citation type="submission" date="2022-03" db="EMBL/GenBank/DDBJ databases">
        <authorList>
            <person name="Sayadi A."/>
        </authorList>
    </citation>
    <scope>NUCLEOTIDE SEQUENCE</scope>
</reference>
<accession>A0A9P0L4P8</accession>
<evidence type="ECO:0000259" key="3">
    <source>
        <dbReference type="PROSITE" id="PS50812"/>
    </source>
</evidence>
<feature type="region of interest" description="Disordered" evidence="2">
    <location>
        <begin position="203"/>
        <end position="232"/>
    </location>
</feature>
<proteinExistence type="predicted"/>
<dbReference type="Pfam" id="PF00855">
    <property type="entry name" value="PWWP"/>
    <property type="match status" value="1"/>
</dbReference>
<dbReference type="SUPFAM" id="SSF63748">
    <property type="entry name" value="Tudor/PWWP/MBT"/>
    <property type="match status" value="1"/>
</dbReference>
<dbReference type="AlphaFoldDB" id="A0A9P0L4P8"/>
<feature type="domain" description="PWWP" evidence="3">
    <location>
        <begin position="271"/>
        <end position="337"/>
    </location>
</feature>
<dbReference type="SMART" id="SM00293">
    <property type="entry name" value="PWWP"/>
    <property type="match status" value="1"/>
</dbReference>
<dbReference type="InterPro" id="IPR000313">
    <property type="entry name" value="PWWP_dom"/>
</dbReference>
<dbReference type="GO" id="GO:0005634">
    <property type="term" value="C:nucleus"/>
    <property type="evidence" value="ECO:0007669"/>
    <property type="project" value="TreeGrafter"/>
</dbReference>
<dbReference type="PROSITE" id="PS50812">
    <property type="entry name" value="PWWP"/>
    <property type="match status" value="1"/>
</dbReference>
<evidence type="ECO:0000313" key="4">
    <source>
        <dbReference type="EMBL" id="CAH1987557.1"/>
    </source>
</evidence>
<feature type="compositionally biased region" description="Basic residues" evidence="2">
    <location>
        <begin position="215"/>
        <end position="228"/>
    </location>
</feature>
<dbReference type="PANTHER" id="PTHR15999:SF2">
    <property type="entry name" value="ZINC FINGER CW-TYPE PWWP DOMAIN PROTEIN 1"/>
    <property type="match status" value="1"/>
</dbReference>
<evidence type="ECO:0000313" key="5">
    <source>
        <dbReference type="Proteomes" id="UP001152888"/>
    </source>
</evidence>
<keyword evidence="1" id="KW-0175">Coiled coil</keyword>
<feature type="coiled-coil region" evidence="1">
    <location>
        <begin position="388"/>
        <end position="434"/>
    </location>
</feature>
<dbReference type="EMBL" id="CAKOFQ010007021">
    <property type="protein sequence ID" value="CAH1987557.1"/>
    <property type="molecule type" value="Genomic_DNA"/>
</dbReference>
<evidence type="ECO:0000256" key="1">
    <source>
        <dbReference type="SAM" id="Coils"/>
    </source>
</evidence>
<keyword evidence="5" id="KW-1185">Reference proteome</keyword>